<dbReference type="InterPro" id="IPR001633">
    <property type="entry name" value="EAL_dom"/>
</dbReference>
<dbReference type="Proteomes" id="UP000199470">
    <property type="component" value="Unassembled WGS sequence"/>
</dbReference>
<accession>A0A1I4MPI6</accession>
<dbReference type="NCBIfam" id="TIGR00254">
    <property type="entry name" value="GGDEF"/>
    <property type="match status" value="1"/>
</dbReference>
<dbReference type="InterPro" id="IPR000700">
    <property type="entry name" value="PAS-assoc_C"/>
</dbReference>
<dbReference type="SUPFAM" id="SSF55073">
    <property type="entry name" value="Nucleotide cyclase"/>
    <property type="match status" value="1"/>
</dbReference>
<dbReference type="PANTHER" id="PTHR44757">
    <property type="entry name" value="DIGUANYLATE CYCLASE DGCP"/>
    <property type="match status" value="1"/>
</dbReference>
<dbReference type="InterPro" id="IPR000014">
    <property type="entry name" value="PAS"/>
</dbReference>
<dbReference type="SMART" id="SM00052">
    <property type="entry name" value="EAL"/>
    <property type="match status" value="1"/>
</dbReference>
<feature type="domain" description="PAS" evidence="2">
    <location>
        <begin position="496"/>
        <end position="567"/>
    </location>
</feature>
<dbReference type="AlphaFoldDB" id="A0A1I4MPI6"/>
<dbReference type="Gene3D" id="3.30.450.40">
    <property type="match status" value="1"/>
</dbReference>
<gene>
    <name evidence="6" type="ORF">SAMN02982985_02531</name>
</gene>
<dbReference type="NCBIfam" id="TIGR00229">
    <property type="entry name" value="sensory_box"/>
    <property type="match status" value="1"/>
</dbReference>
<dbReference type="SMART" id="SM00091">
    <property type="entry name" value="PAS"/>
    <property type="match status" value="1"/>
</dbReference>
<sequence>MTTTASSTMSRFSRSAWLTVAALALFCASFWLYVWAEQRIDDANELRYHSYQLTEELRQSSDELTRMVRSYVATGEPGYRQHYQDILAARDGRPGAAPIEPHAYWDLAPAEAAAEAAAPAARAAPAEAPLLERMRRAGFSALEFSLLSEAKQNSDSLTHTELAAMALLEGGGAAEPARRQAASELLHNAEYRQAKAAIMRPIGQVQNSVEQRTLEAVRNAAGNARSMRAAVLLAGALLLYLLWRSKRDLDAILGCRADLLHQRIERLSGGDFAGAIPVPAGRRHSVLGWLAEMQQSLQRIDAERGAALARHQRVSRLYSALSQCNQAIVRSTSEAELFERICRAVVEHGGMTMAWIGMIADADGHVVPAAAHGDGIEYLDGLRLSLDAANPHGRGPIGCSFRAGQPYWCQDFQADPATAAWHARGAQFGWGASAALPLRRDGHIVGFFSLYSALRLAFDQEVRELLLEMVLDIEFALKNFDREAQREQSSALLRKSEQHLRTIIETEPECIKVLDSEGRLLEMNAAGLAILEADSLEQLQRHDLVELVLPAYRADFTALHQRVMQGGSGTLEFEVRGLRGGTRWMETHAAPMEGEPGEPPMLLGITRDVTERKRADAQIQYLAHFDALTGLPNRTQLLDHAAYALSLAQQSRQTAAVMLLDLDRFKDINDSLGHSAGDALLVELAGRLRQTLRPGDLLARLGGDEFMFVLPGVDAAGAALAARRLLGLIEAPCHIAPHDLNVTASVGIALYPADGADLEALFQCADAAMYRVKQEGRNDLRFFTAEMQQRSARNLQLVSALRHALEREQLQVHYQPQFSQQDGRIVGAEALLRWHSPELGQVSPAEFIPAAEDSGLILPIGAWVLRQAARQARRWMDAGLAPLVMAVNLSAVQFRQADLPRLVTQILDEEGLPAEYLELELTEGVAMHDPQGAIAIMNSLHERGVRMSIDDFGTGYSSLSHLKKFKIYKLKIDQSFVRDICTDPEDKAIVGAIIQMARSLGLQTIAEGVETAGQLEFLREQGCDEMQGYYFSKPLPAEQFEQFARARQ</sequence>
<dbReference type="InterPro" id="IPR000160">
    <property type="entry name" value="GGDEF_dom"/>
</dbReference>
<dbReference type="Gene3D" id="3.30.70.270">
    <property type="match status" value="1"/>
</dbReference>
<dbReference type="InterPro" id="IPR035919">
    <property type="entry name" value="EAL_sf"/>
</dbReference>
<protein>
    <submittedName>
        <fullName evidence="6">Diguanylate cyclase/phosphodiesterase with PAS/PAC sensor(S)</fullName>
    </submittedName>
</protein>
<dbReference type="SMART" id="SM00267">
    <property type="entry name" value="GGDEF"/>
    <property type="match status" value="1"/>
</dbReference>
<dbReference type="GO" id="GO:0071111">
    <property type="term" value="F:cyclic-guanylate-specific phosphodiesterase activity"/>
    <property type="evidence" value="ECO:0007669"/>
    <property type="project" value="UniProtKB-EC"/>
</dbReference>
<dbReference type="PANTHER" id="PTHR44757:SF2">
    <property type="entry name" value="BIOFILM ARCHITECTURE MAINTENANCE PROTEIN MBAA"/>
    <property type="match status" value="1"/>
</dbReference>
<dbReference type="Pfam" id="PF00990">
    <property type="entry name" value="GGDEF"/>
    <property type="match status" value="1"/>
</dbReference>
<dbReference type="EMBL" id="FOTW01000011">
    <property type="protein sequence ID" value="SFM04966.1"/>
    <property type="molecule type" value="Genomic_DNA"/>
</dbReference>
<dbReference type="PROSITE" id="PS50883">
    <property type="entry name" value="EAL"/>
    <property type="match status" value="1"/>
</dbReference>
<dbReference type="PROSITE" id="PS50887">
    <property type="entry name" value="GGDEF"/>
    <property type="match status" value="1"/>
</dbReference>
<dbReference type="Pfam" id="PF08448">
    <property type="entry name" value="PAS_4"/>
    <property type="match status" value="1"/>
</dbReference>
<dbReference type="InterPro" id="IPR001610">
    <property type="entry name" value="PAC"/>
</dbReference>
<dbReference type="SUPFAM" id="SSF55785">
    <property type="entry name" value="PYP-like sensor domain (PAS domain)"/>
    <property type="match status" value="1"/>
</dbReference>
<dbReference type="CDD" id="cd01949">
    <property type="entry name" value="GGDEF"/>
    <property type="match status" value="1"/>
</dbReference>
<dbReference type="SUPFAM" id="SSF141868">
    <property type="entry name" value="EAL domain-like"/>
    <property type="match status" value="1"/>
</dbReference>
<feature type="domain" description="EAL" evidence="4">
    <location>
        <begin position="794"/>
        <end position="1048"/>
    </location>
</feature>
<proteinExistence type="predicted"/>
<dbReference type="GO" id="GO:0071732">
    <property type="term" value="P:cellular response to nitric oxide"/>
    <property type="evidence" value="ECO:0007669"/>
    <property type="project" value="UniProtKB-ARBA"/>
</dbReference>
<dbReference type="InterPro" id="IPR043128">
    <property type="entry name" value="Rev_trsase/Diguanyl_cyclase"/>
</dbReference>
<feature type="domain" description="PAC" evidence="3">
    <location>
        <begin position="569"/>
        <end position="621"/>
    </location>
</feature>
<evidence type="ECO:0000259" key="2">
    <source>
        <dbReference type="PROSITE" id="PS50112"/>
    </source>
</evidence>
<dbReference type="SUPFAM" id="SSF55781">
    <property type="entry name" value="GAF domain-like"/>
    <property type="match status" value="1"/>
</dbReference>
<evidence type="ECO:0000313" key="6">
    <source>
        <dbReference type="EMBL" id="SFM04966.1"/>
    </source>
</evidence>
<organism evidence="6 7">
    <name type="scientific">Rugamonas rubra</name>
    <dbReference type="NCBI Taxonomy" id="758825"/>
    <lineage>
        <taxon>Bacteria</taxon>
        <taxon>Pseudomonadati</taxon>
        <taxon>Pseudomonadota</taxon>
        <taxon>Betaproteobacteria</taxon>
        <taxon>Burkholderiales</taxon>
        <taxon>Oxalobacteraceae</taxon>
        <taxon>Telluria group</taxon>
        <taxon>Rugamonas</taxon>
    </lineage>
</organism>
<evidence type="ECO:0000256" key="1">
    <source>
        <dbReference type="ARBA" id="ARBA00051114"/>
    </source>
</evidence>
<reference evidence="6 7" key="1">
    <citation type="submission" date="2016-10" db="EMBL/GenBank/DDBJ databases">
        <authorList>
            <person name="de Groot N.N."/>
        </authorList>
    </citation>
    <scope>NUCLEOTIDE SEQUENCE [LARGE SCALE GENOMIC DNA]</scope>
    <source>
        <strain evidence="6 7">ATCC 43154</strain>
    </source>
</reference>
<dbReference type="InterPro" id="IPR013656">
    <property type="entry name" value="PAS_4"/>
</dbReference>
<dbReference type="FunFam" id="3.30.70.270:FF:000001">
    <property type="entry name" value="Diguanylate cyclase domain protein"/>
    <property type="match status" value="1"/>
</dbReference>
<dbReference type="Gene3D" id="3.30.450.20">
    <property type="entry name" value="PAS domain"/>
    <property type="match status" value="1"/>
</dbReference>
<evidence type="ECO:0000259" key="4">
    <source>
        <dbReference type="PROSITE" id="PS50883"/>
    </source>
</evidence>
<dbReference type="FunFam" id="3.20.20.450:FF:000001">
    <property type="entry name" value="Cyclic di-GMP phosphodiesterase yahA"/>
    <property type="match status" value="1"/>
</dbReference>
<dbReference type="InterPro" id="IPR029787">
    <property type="entry name" value="Nucleotide_cyclase"/>
</dbReference>
<dbReference type="PROSITE" id="PS50113">
    <property type="entry name" value="PAC"/>
    <property type="match status" value="1"/>
</dbReference>
<dbReference type="Pfam" id="PF00563">
    <property type="entry name" value="EAL"/>
    <property type="match status" value="1"/>
</dbReference>
<dbReference type="InterPro" id="IPR052155">
    <property type="entry name" value="Biofilm_reg_signaling"/>
</dbReference>
<comment type="catalytic activity">
    <reaction evidence="1">
        <text>3',3'-c-di-GMP + H2O = 5'-phosphoguanylyl(3'-&gt;5')guanosine + H(+)</text>
        <dbReference type="Rhea" id="RHEA:24902"/>
        <dbReference type="ChEBI" id="CHEBI:15377"/>
        <dbReference type="ChEBI" id="CHEBI:15378"/>
        <dbReference type="ChEBI" id="CHEBI:58754"/>
        <dbReference type="ChEBI" id="CHEBI:58805"/>
        <dbReference type="EC" id="3.1.4.52"/>
    </reaction>
    <physiologicalReaction direction="left-to-right" evidence="1">
        <dbReference type="Rhea" id="RHEA:24903"/>
    </physiologicalReaction>
</comment>
<dbReference type="Gene3D" id="3.20.20.450">
    <property type="entry name" value="EAL domain"/>
    <property type="match status" value="1"/>
</dbReference>
<dbReference type="RefSeq" id="WP_174900515.1">
    <property type="nucleotide sequence ID" value="NZ_FOTW01000011.1"/>
</dbReference>
<dbReference type="STRING" id="758825.SAMN02982985_02531"/>
<dbReference type="CDD" id="cd00130">
    <property type="entry name" value="PAS"/>
    <property type="match status" value="1"/>
</dbReference>
<dbReference type="PROSITE" id="PS50112">
    <property type="entry name" value="PAS"/>
    <property type="match status" value="1"/>
</dbReference>
<name>A0A1I4MPI6_9BURK</name>
<evidence type="ECO:0000259" key="3">
    <source>
        <dbReference type="PROSITE" id="PS50113"/>
    </source>
</evidence>
<keyword evidence="7" id="KW-1185">Reference proteome</keyword>
<evidence type="ECO:0000259" key="5">
    <source>
        <dbReference type="PROSITE" id="PS50887"/>
    </source>
</evidence>
<dbReference type="Pfam" id="PF13185">
    <property type="entry name" value="GAF_2"/>
    <property type="match status" value="1"/>
</dbReference>
<feature type="domain" description="GGDEF" evidence="5">
    <location>
        <begin position="653"/>
        <end position="785"/>
    </location>
</feature>
<evidence type="ECO:0000313" key="7">
    <source>
        <dbReference type="Proteomes" id="UP000199470"/>
    </source>
</evidence>
<dbReference type="InterPro" id="IPR029016">
    <property type="entry name" value="GAF-like_dom_sf"/>
</dbReference>
<dbReference type="CDD" id="cd01948">
    <property type="entry name" value="EAL"/>
    <property type="match status" value="1"/>
</dbReference>
<dbReference type="InterPro" id="IPR035965">
    <property type="entry name" value="PAS-like_dom_sf"/>
</dbReference>
<dbReference type="SMART" id="SM00086">
    <property type="entry name" value="PAC"/>
    <property type="match status" value="1"/>
</dbReference>
<dbReference type="InterPro" id="IPR003018">
    <property type="entry name" value="GAF"/>
</dbReference>